<dbReference type="Proteomes" id="UP000242188">
    <property type="component" value="Unassembled WGS sequence"/>
</dbReference>
<dbReference type="PROSITE" id="PS50166">
    <property type="entry name" value="IMPORTIN_B_NT"/>
    <property type="match status" value="1"/>
</dbReference>
<dbReference type="Pfam" id="PF18773">
    <property type="entry name" value="Importin_rep"/>
    <property type="match status" value="1"/>
</dbReference>
<evidence type="ECO:0000256" key="2">
    <source>
        <dbReference type="ARBA" id="ARBA00007991"/>
    </source>
</evidence>
<feature type="domain" description="Importin N-terminal" evidence="9">
    <location>
        <begin position="25"/>
        <end position="91"/>
    </location>
</feature>
<sequence length="954" mass="108081">MAFQAAAVEQAVLQFYQTACLHHQVHQWLTAAQISPDAWSFCWELLSTDKNTEVQYFGANTLHVKISRFWFEIPEDQYEVLKTRLLERIIHFGSGPKIVLTRLCVALSAMILHTTPSNWHDPLKTLIDTFQQEDIPNLTNLQRCHLLLETLRVLPEEFFSANLAEYRRGILRTELGNSLQHVLPLLQSLMNPSSPTDIFEQALKCFSSWVEFGVSPTDSQQVIVQVFAALQNSQLFDTAVDSLVSVFSHPDNHRYPNTIQKLIPSVLQLKDMHQRAVETPDMDVCNGIAQIVIALAENHTKMLLECSICDDQERRNSVMNLIQMVLSCCSLPGHFPVDETTSDMSFTFWYLLQDDILDAEKERQQLLLPIFQPIYFSLIEILLVKVQYPTDDEYESWTAEEKEQFRCYRQDIGDTMMYSFSILREPLLGHLCSVLQTMVENSRVEEVRWQLVEGIFFLFGSVAENVDLEEESYLPAVLNILPKIPFNNIKFVSTALYMIGSFGEWINCHPDSLSSVIPLILHGLGNTEAATAATMALKDVSRENLNHMPPYAHQILTASQSALQSGILKPRECIRLMSCIGQVLSVLKFEDILQYLNTILTPHIQQLEELVKQQPSPSIKNSVLLKLNMVSWLVASLDTDRDADNSQMADGKAQKPKSDHPKPVFVILQQVAPVIHQLVAKWITDSSIIEAVCDLFKRSLSTLMDDFAPMSQSVAQMLIQMYGVVPQAAILDLAKQLILMFATDAEFSNTIRLLLASLSDKTLLLYQQGVHNYTDVIEAFMGFMAQVLKKNRQLVFDGTCSIPGLFHAGIQAICLPEHTTVKSACSFLNEFISNAPECPAMKQVVETEGHILMDKVLRAIGGEGSRGVIEHIADIVFTLSKHFRQNLNKWLNEMVDRDGYPSIRVSKTEKENFVKNIGRERMNKRKVRELIKEFTLKCRGLFGTEYVAQAAAML</sequence>
<comment type="similarity">
    <text evidence="2">Belongs to the importin beta family.</text>
</comment>
<dbReference type="GO" id="GO:0005634">
    <property type="term" value="C:nucleus"/>
    <property type="evidence" value="ECO:0007669"/>
    <property type="project" value="UniProtKB-SubCell"/>
</dbReference>
<dbReference type="InterPro" id="IPR057941">
    <property type="entry name" value="TPR_TNPO3_IPO13_2nd"/>
</dbReference>
<evidence type="ECO:0000313" key="10">
    <source>
        <dbReference type="EMBL" id="OWF42152.1"/>
    </source>
</evidence>
<dbReference type="InterPro" id="IPR013598">
    <property type="entry name" value="Exportin-1/Importin-b-like"/>
</dbReference>
<dbReference type="InterPro" id="IPR016024">
    <property type="entry name" value="ARM-type_fold"/>
</dbReference>
<dbReference type="OrthoDB" id="2016913at2759"/>
<dbReference type="InterPro" id="IPR058537">
    <property type="entry name" value="TPR_TNPO3_IPO13_4th"/>
</dbReference>
<dbReference type="Pfam" id="PF08389">
    <property type="entry name" value="Xpo1"/>
    <property type="match status" value="1"/>
</dbReference>
<evidence type="ECO:0000256" key="3">
    <source>
        <dbReference type="ARBA" id="ARBA00011422"/>
    </source>
</evidence>
<keyword evidence="11" id="KW-1185">Reference proteome</keyword>
<dbReference type="InterPro" id="IPR001494">
    <property type="entry name" value="Importin-beta_N"/>
</dbReference>
<dbReference type="Pfam" id="PF03810">
    <property type="entry name" value="IBN_N"/>
    <property type="match status" value="1"/>
</dbReference>
<dbReference type="SMART" id="SM00913">
    <property type="entry name" value="IBN_N"/>
    <property type="match status" value="1"/>
</dbReference>
<dbReference type="InterPro" id="IPR057942">
    <property type="entry name" value="TPR_TNPO3_IPO13_3rd"/>
</dbReference>
<dbReference type="EMBL" id="NEDP02005318">
    <property type="protein sequence ID" value="OWF42152.1"/>
    <property type="molecule type" value="Genomic_DNA"/>
</dbReference>
<dbReference type="PANTHER" id="PTHR12363">
    <property type="entry name" value="TRANSPORTIN 3 AND IMPORTIN 13"/>
    <property type="match status" value="1"/>
</dbReference>
<evidence type="ECO:0000313" key="11">
    <source>
        <dbReference type="Proteomes" id="UP000242188"/>
    </source>
</evidence>
<dbReference type="Pfam" id="PF24139">
    <property type="entry name" value="TPR_TNPO3_IPO13_4th"/>
    <property type="match status" value="1"/>
</dbReference>
<evidence type="ECO:0000256" key="4">
    <source>
        <dbReference type="ARBA" id="ARBA00016020"/>
    </source>
</evidence>
<dbReference type="Pfam" id="PF24140">
    <property type="entry name" value="TPR_TNPO3_IPO13_3rd"/>
    <property type="match status" value="1"/>
</dbReference>
<comment type="subunit">
    <text evidence="3">Interacts with UBC9, RAN, RBM8A, eIF-1A and PAX6.</text>
</comment>
<comment type="subcellular location">
    <subcellularLocation>
        <location evidence="1">Nucleus</location>
    </subcellularLocation>
</comment>
<dbReference type="InterPro" id="IPR051345">
    <property type="entry name" value="Importin_beta-like_NTR"/>
</dbReference>
<comment type="caution">
    <text evidence="10">The sequence shown here is derived from an EMBL/GenBank/DDBJ whole genome shotgun (WGS) entry which is preliminary data.</text>
</comment>
<gene>
    <name evidence="10" type="ORF">KP79_PYT09199</name>
</gene>
<evidence type="ECO:0000259" key="9">
    <source>
        <dbReference type="PROSITE" id="PS50166"/>
    </source>
</evidence>
<dbReference type="Pfam" id="PF18806">
    <property type="entry name" value="Importin_rep_3"/>
    <property type="match status" value="1"/>
</dbReference>
<name>A0A210Q099_MIZYE</name>
<proteinExistence type="inferred from homology"/>
<evidence type="ECO:0000256" key="1">
    <source>
        <dbReference type="ARBA" id="ARBA00004123"/>
    </source>
</evidence>
<keyword evidence="5" id="KW-0813">Transport</keyword>
<keyword evidence="7" id="KW-0653">Protein transport</keyword>
<dbReference type="GO" id="GO:0031267">
    <property type="term" value="F:small GTPase binding"/>
    <property type="evidence" value="ECO:0007669"/>
    <property type="project" value="InterPro"/>
</dbReference>
<keyword evidence="8" id="KW-0539">Nucleus</keyword>
<organism evidence="10 11">
    <name type="scientific">Mizuhopecten yessoensis</name>
    <name type="common">Japanese scallop</name>
    <name type="synonym">Patinopecten yessoensis</name>
    <dbReference type="NCBI Taxonomy" id="6573"/>
    <lineage>
        <taxon>Eukaryota</taxon>
        <taxon>Metazoa</taxon>
        <taxon>Spiralia</taxon>
        <taxon>Lophotrochozoa</taxon>
        <taxon>Mollusca</taxon>
        <taxon>Bivalvia</taxon>
        <taxon>Autobranchia</taxon>
        <taxon>Pteriomorphia</taxon>
        <taxon>Pectinida</taxon>
        <taxon>Pectinoidea</taxon>
        <taxon>Pectinidae</taxon>
        <taxon>Mizuhopecten</taxon>
    </lineage>
</organism>
<dbReference type="GO" id="GO:0005737">
    <property type="term" value="C:cytoplasm"/>
    <property type="evidence" value="ECO:0007669"/>
    <property type="project" value="TreeGrafter"/>
</dbReference>
<dbReference type="GO" id="GO:0006606">
    <property type="term" value="P:protein import into nucleus"/>
    <property type="evidence" value="ECO:0007669"/>
    <property type="project" value="TreeGrafter"/>
</dbReference>
<keyword evidence="6" id="KW-0677">Repeat</keyword>
<dbReference type="STRING" id="6573.A0A210Q099"/>
<dbReference type="InterPro" id="IPR040520">
    <property type="entry name" value="Importin_rep_3"/>
</dbReference>
<evidence type="ECO:0000256" key="7">
    <source>
        <dbReference type="ARBA" id="ARBA00022927"/>
    </source>
</evidence>
<evidence type="ECO:0000256" key="8">
    <source>
        <dbReference type="ARBA" id="ARBA00023242"/>
    </source>
</evidence>
<evidence type="ECO:0000256" key="6">
    <source>
        <dbReference type="ARBA" id="ARBA00022737"/>
    </source>
</evidence>
<protein>
    <recommendedName>
        <fullName evidence="4">Importin-13</fullName>
    </recommendedName>
</protein>
<dbReference type="InterPro" id="IPR040709">
    <property type="entry name" value="Importin_rep_1"/>
</dbReference>
<dbReference type="SUPFAM" id="SSF48371">
    <property type="entry name" value="ARM repeat"/>
    <property type="match status" value="1"/>
</dbReference>
<dbReference type="Gene3D" id="1.25.10.10">
    <property type="entry name" value="Leucine-rich Repeat Variant"/>
    <property type="match status" value="1"/>
</dbReference>
<dbReference type="Pfam" id="PF24138">
    <property type="entry name" value="TPR_TNPO3_IPO13_2nd"/>
    <property type="match status" value="1"/>
</dbReference>
<reference evidence="10 11" key="1">
    <citation type="journal article" date="2017" name="Nat. Ecol. Evol.">
        <title>Scallop genome provides insights into evolution of bilaterian karyotype and development.</title>
        <authorList>
            <person name="Wang S."/>
            <person name="Zhang J."/>
            <person name="Jiao W."/>
            <person name="Li J."/>
            <person name="Xun X."/>
            <person name="Sun Y."/>
            <person name="Guo X."/>
            <person name="Huan P."/>
            <person name="Dong B."/>
            <person name="Zhang L."/>
            <person name="Hu X."/>
            <person name="Sun X."/>
            <person name="Wang J."/>
            <person name="Zhao C."/>
            <person name="Wang Y."/>
            <person name="Wang D."/>
            <person name="Huang X."/>
            <person name="Wang R."/>
            <person name="Lv J."/>
            <person name="Li Y."/>
            <person name="Zhang Z."/>
            <person name="Liu B."/>
            <person name="Lu W."/>
            <person name="Hui Y."/>
            <person name="Liang J."/>
            <person name="Zhou Z."/>
            <person name="Hou R."/>
            <person name="Li X."/>
            <person name="Liu Y."/>
            <person name="Li H."/>
            <person name="Ning X."/>
            <person name="Lin Y."/>
            <person name="Zhao L."/>
            <person name="Xing Q."/>
            <person name="Dou J."/>
            <person name="Li Y."/>
            <person name="Mao J."/>
            <person name="Guo H."/>
            <person name="Dou H."/>
            <person name="Li T."/>
            <person name="Mu C."/>
            <person name="Jiang W."/>
            <person name="Fu Q."/>
            <person name="Fu X."/>
            <person name="Miao Y."/>
            <person name="Liu J."/>
            <person name="Yu Q."/>
            <person name="Li R."/>
            <person name="Liao H."/>
            <person name="Li X."/>
            <person name="Kong Y."/>
            <person name="Jiang Z."/>
            <person name="Chourrout D."/>
            <person name="Li R."/>
            <person name="Bao Z."/>
        </authorList>
    </citation>
    <scope>NUCLEOTIDE SEQUENCE [LARGE SCALE GENOMIC DNA]</scope>
    <source>
        <strain evidence="10 11">PY_sf001</strain>
    </source>
</reference>
<dbReference type="InterPro" id="IPR011989">
    <property type="entry name" value="ARM-like"/>
</dbReference>
<evidence type="ECO:0000256" key="5">
    <source>
        <dbReference type="ARBA" id="ARBA00022448"/>
    </source>
</evidence>
<dbReference type="PANTHER" id="PTHR12363:SF33">
    <property type="entry name" value="IMPORTIN-13"/>
    <property type="match status" value="1"/>
</dbReference>
<dbReference type="AlphaFoldDB" id="A0A210Q099"/>
<accession>A0A210Q099</accession>